<evidence type="ECO:0000313" key="1">
    <source>
        <dbReference type="EMBL" id="KAK9145037.1"/>
    </source>
</evidence>
<dbReference type="Proteomes" id="UP001417504">
    <property type="component" value="Unassembled WGS sequence"/>
</dbReference>
<dbReference type="EMBL" id="JBBNAE010000002">
    <property type="protein sequence ID" value="KAK9145037.1"/>
    <property type="molecule type" value="Genomic_DNA"/>
</dbReference>
<keyword evidence="2" id="KW-1185">Reference proteome</keyword>
<gene>
    <name evidence="1" type="ORF">Sjap_004940</name>
</gene>
<organism evidence="1 2">
    <name type="scientific">Stephania japonica</name>
    <dbReference type="NCBI Taxonomy" id="461633"/>
    <lineage>
        <taxon>Eukaryota</taxon>
        <taxon>Viridiplantae</taxon>
        <taxon>Streptophyta</taxon>
        <taxon>Embryophyta</taxon>
        <taxon>Tracheophyta</taxon>
        <taxon>Spermatophyta</taxon>
        <taxon>Magnoliopsida</taxon>
        <taxon>Ranunculales</taxon>
        <taxon>Menispermaceae</taxon>
        <taxon>Menispermoideae</taxon>
        <taxon>Cissampelideae</taxon>
        <taxon>Stephania</taxon>
    </lineage>
</organism>
<reference evidence="1 2" key="1">
    <citation type="submission" date="2024-01" db="EMBL/GenBank/DDBJ databases">
        <title>Genome assemblies of Stephania.</title>
        <authorList>
            <person name="Yang L."/>
        </authorList>
    </citation>
    <scope>NUCLEOTIDE SEQUENCE [LARGE SCALE GENOMIC DNA]</scope>
    <source>
        <strain evidence="1">QJT</strain>
        <tissue evidence="1">Leaf</tissue>
    </source>
</reference>
<protein>
    <submittedName>
        <fullName evidence="1">Uncharacterized protein</fullName>
    </submittedName>
</protein>
<comment type="caution">
    <text evidence="1">The sequence shown here is derived from an EMBL/GenBank/DDBJ whole genome shotgun (WGS) entry which is preliminary data.</text>
</comment>
<evidence type="ECO:0000313" key="2">
    <source>
        <dbReference type="Proteomes" id="UP001417504"/>
    </source>
</evidence>
<dbReference type="AlphaFoldDB" id="A0AAP0K5E5"/>
<accession>A0AAP0K5E5</accession>
<sequence>MIAILRMMSRIGFQLDGRNGGVQHVSFGIEILLPRTKLKGKFYRTAIRSAMLYGSEC</sequence>
<name>A0AAP0K5E5_9MAGN</name>
<proteinExistence type="predicted"/>